<dbReference type="AlphaFoldDB" id="A0A4S8Q9V4"/>
<protein>
    <recommendedName>
        <fullName evidence="8">Ribonuclease VapC</fullName>
        <shortName evidence="8">RNase VapC</shortName>
        <ecNumber evidence="8">3.1.-.-</ecNumber>
    </recommendedName>
    <alternativeName>
        <fullName evidence="8">Toxin VapC</fullName>
    </alternativeName>
</protein>
<dbReference type="Proteomes" id="UP000308760">
    <property type="component" value="Unassembled WGS sequence"/>
</dbReference>
<dbReference type="Gene3D" id="3.40.50.1010">
    <property type="entry name" value="5'-nuclease"/>
    <property type="match status" value="1"/>
</dbReference>
<feature type="binding site" evidence="8">
    <location>
        <position position="95"/>
    </location>
    <ligand>
        <name>Mg(2+)</name>
        <dbReference type="ChEBI" id="CHEBI:18420"/>
    </ligand>
</feature>
<evidence type="ECO:0000256" key="5">
    <source>
        <dbReference type="ARBA" id="ARBA00022801"/>
    </source>
</evidence>
<dbReference type="PANTHER" id="PTHR33653:SF1">
    <property type="entry name" value="RIBONUCLEASE VAPC2"/>
    <property type="match status" value="1"/>
</dbReference>
<evidence type="ECO:0000313" key="10">
    <source>
        <dbReference type="EMBL" id="THV41243.1"/>
    </source>
</evidence>
<dbReference type="GO" id="GO:0000287">
    <property type="term" value="F:magnesium ion binding"/>
    <property type="evidence" value="ECO:0007669"/>
    <property type="project" value="UniProtKB-UniRule"/>
</dbReference>
<evidence type="ECO:0000256" key="1">
    <source>
        <dbReference type="ARBA" id="ARBA00001946"/>
    </source>
</evidence>
<dbReference type="EMBL" id="STGY01000047">
    <property type="protein sequence ID" value="THV41243.1"/>
    <property type="molecule type" value="Genomic_DNA"/>
</dbReference>
<proteinExistence type="inferred from homology"/>
<keyword evidence="3 8" id="KW-0540">Nuclease</keyword>
<dbReference type="GO" id="GO:0090729">
    <property type="term" value="F:toxin activity"/>
    <property type="evidence" value="ECO:0007669"/>
    <property type="project" value="UniProtKB-KW"/>
</dbReference>
<accession>A0A4S8Q9V4</accession>
<evidence type="ECO:0000256" key="8">
    <source>
        <dbReference type="HAMAP-Rule" id="MF_00265"/>
    </source>
</evidence>
<evidence type="ECO:0000256" key="2">
    <source>
        <dbReference type="ARBA" id="ARBA00022649"/>
    </source>
</evidence>
<dbReference type="OrthoDB" id="5185254at2"/>
<evidence type="ECO:0000259" key="9">
    <source>
        <dbReference type="Pfam" id="PF01850"/>
    </source>
</evidence>
<dbReference type="InterPro" id="IPR002716">
    <property type="entry name" value="PIN_dom"/>
</dbReference>
<dbReference type="GO" id="GO:0004540">
    <property type="term" value="F:RNA nuclease activity"/>
    <property type="evidence" value="ECO:0007669"/>
    <property type="project" value="InterPro"/>
</dbReference>
<dbReference type="InterPro" id="IPR029060">
    <property type="entry name" value="PIN-like_dom_sf"/>
</dbReference>
<dbReference type="InterPro" id="IPR022907">
    <property type="entry name" value="VapC_family"/>
</dbReference>
<reference evidence="10 11" key="2">
    <citation type="submission" date="2019-05" db="EMBL/GenBank/DDBJ databases">
        <title>Glycomyces buryatensis sp. nov.</title>
        <authorList>
            <person name="Nikitina E."/>
        </authorList>
    </citation>
    <scope>NUCLEOTIDE SEQUENCE [LARGE SCALE GENOMIC DNA]</scope>
    <source>
        <strain evidence="10 11">18</strain>
    </source>
</reference>
<dbReference type="HAMAP" id="MF_00265">
    <property type="entry name" value="VapC_Nob1"/>
    <property type="match status" value="1"/>
</dbReference>
<name>A0A4S8Q9V4_9ACTN</name>
<evidence type="ECO:0000256" key="4">
    <source>
        <dbReference type="ARBA" id="ARBA00022723"/>
    </source>
</evidence>
<organism evidence="10 11">
    <name type="scientific">Glycomyces buryatensis</name>
    <dbReference type="NCBI Taxonomy" id="2570927"/>
    <lineage>
        <taxon>Bacteria</taxon>
        <taxon>Bacillati</taxon>
        <taxon>Actinomycetota</taxon>
        <taxon>Actinomycetes</taxon>
        <taxon>Glycomycetales</taxon>
        <taxon>Glycomycetaceae</taxon>
        <taxon>Glycomyces</taxon>
    </lineage>
</organism>
<comment type="similarity">
    <text evidence="7 8">Belongs to the PINc/VapC protein family.</text>
</comment>
<dbReference type="SUPFAM" id="SSF88723">
    <property type="entry name" value="PIN domain-like"/>
    <property type="match status" value="1"/>
</dbReference>
<dbReference type="PANTHER" id="PTHR33653">
    <property type="entry name" value="RIBONUCLEASE VAPC2"/>
    <property type="match status" value="1"/>
</dbReference>
<dbReference type="GO" id="GO:0016787">
    <property type="term" value="F:hydrolase activity"/>
    <property type="evidence" value="ECO:0007669"/>
    <property type="project" value="UniProtKB-KW"/>
</dbReference>
<keyword evidence="5 8" id="KW-0378">Hydrolase</keyword>
<dbReference type="InterPro" id="IPR050556">
    <property type="entry name" value="Type_II_TA_system_RNase"/>
</dbReference>
<dbReference type="EC" id="3.1.-.-" evidence="8"/>
<keyword evidence="11" id="KW-1185">Reference proteome</keyword>
<evidence type="ECO:0000256" key="6">
    <source>
        <dbReference type="ARBA" id="ARBA00022842"/>
    </source>
</evidence>
<feature type="domain" description="PIN" evidence="9">
    <location>
        <begin position="4"/>
        <end position="121"/>
    </location>
</feature>
<sequence length="143" mass="16314">MIEYLIDTSALIRIIRGQVDPAWIQYADRGEFGICEPVIFEFVQGSGKRQAKMIEAELLGSNEWVELPDKTGSHMRRLRRDLTERSMHTMFSLTDYLIAATAIQMGLTVLHEDKDFSAAARYFPDLSEQRISKTLPEISRGFG</sequence>
<keyword evidence="2 8" id="KW-1277">Toxin-antitoxin system</keyword>
<gene>
    <name evidence="8" type="primary">vapC</name>
    <name evidence="10" type="ORF">FAB82_12495</name>
</gene>
<keyword evidence="4 8" id="KW-0479">Metal-binding</keyword>
<evidence type="ECO:0000313" key="11">
    <source>
        <dbReference type="Proteomes" id="UP000308760"/>
    </source>
</evidence>
<comment type="function">
    <text evidence="8">Toxic component of a toxin-antitoxin (TA) system. An RNase.</text>
</comment>
<comment type="caution">
    <text evidence="10">The sequence shown here is derived from an EMBL/GenBank/DDBJ whole genome shotgun (WGS) entry which is preliminary data.</text>
</comment>
<keyword evidence="8" id="KW-0800">Toxin</keyword>
<evidence type="ECO:0000256" key="7">
    <source>
        <dbReference type="ARBA" id="ARBA00038093"/>
    </source>
</evidence>
<dbReference type="RefSeq" id="WP_136534875.1">
    <property type="nucleotide sequence ID" value="NZ_STGY01000047.1"/>
</dbReference>
<feature type="binding site" evidence="8">
    <location>
        <position position="7"/>
    </location>
    <ligand>
        <name>Mg(2+)</name>
        <dbReference type="ChEBI" id="CHEBI:18420"/>
    </ligand>
</feature>
<comment type="cofactor">
    <cofactor evidence="1 8">
        <name>Mg(2+)</name>
        <dbReference type="ChEBI" id="CHEBI:18420"/>
    </cofactor>
</comment>
<keyword evidence="6 8" id="KW-0460">Magnesium</keyword>
<evidence type="ECO:0000256" key="3">
    <source>
        <dbReference type="ARBA" id="ARBA00022722"/>
    </source>
</evidence>
<dbReference type="Pfam" id="PF01850">
    <property type="entry name" value="PIN"/>
    <property type="match status" value="1"/>
</dbReference>
<reference evidence="11" key="1">
    <citation type="submission" date="2019-04" db="EMBL/GenBank/DDBJ databases">
        <title>Nocardioides xinjiangensis sp. nov.</title>
        <authorList>
            <person name="Liu S."/>
        </authorList>
    </citation>
    <scope>NUCLEOTIDE SEQUENCE [LARGE SCALE GENOMIC DNA]</scope>
    <source>
        <strain evidence="11">18</strain>
    </source>
</reference>